<name>A0ABM5P1D5_9MOLU</name>
<evidence type="ECO:0000313" key="2">
    <source>
        <dbReference type="Proteomes" id="UP000018745"/>
    </source>
</evidence>
<sequence>MTLRKSSTTSPTTVKALEKLYEKSQAHIEAQVALKILVFMGQLTE</sequence>
<dbReference type="RefSeq" id="WP_024071213.1">
    <property type="nucleotide sequence ID" value="NC_023062.1"/>
</dbReference>
<proteinExistence type="predicted"/>
<organism evidence="1 2">
    <name type="scientific">Mycoplasma ovis str. Michigan</name>
    <dbReference type="NCBI Taxonomy" id="1415773"/>
    <lineage>
        <taxon>Bacteria</taxon>
        <taxon>Bacillati</taxon>
        <taxon>Mycoplasmatota</taxon>
        <taxon>Mollicutes</taxon>
        <taxon>Mycoplasmataceae</taxon>
        <taxon>Mycoplasma</taxon>
    </lineage>
</organism>
<gene>
    <name evidence="1" type="ORF">OVS_02155</name>
</gene>
<evidence type="ECO:0000313" key="1">
    <source>
        <dbReference type="EMBL" id="AHC40292.1"/>
    </source>
</evidence>
<protein>
    <submittedName>
        <fullName evidence="1">Uncharacterized protein</fullName>
    </submittedName>
</protein>
<reference evidence="1 2" key="1">
    <citation type="journal article" date="2014" name="Genome Announc.">
        <title>Complete Genome Sequence of Mycoplasma ovis Strain Michigan, a Hemoplasma of Sheep with Two Distinct 16S rRNA Genes.</title>
        <authorList>
            <person name="Deshuillers P.L."/>
            <person name="Santos A.P."/>
            <person name="do Nascimento N.C."/>
            <person name="Hampel J.A."/>
            <person name="Bergin I.L."/>
            <person name="Dyson M.C."/>
            <person name="Messick J.B."/>
        </authorList>
    </citation>
    <scope>NUCLEOTIDE SEQUENCE [LARGE SCALE GENOMIC DNA]</scope>
    <source>
        <strain evidence="1 2">Michigan</strain>
    </source>
</reference>
<dbReference type="EMBL" id="CP006935">
    <property type="protein sequence ID" value="AHC40292.1"/>
    <property type="molecule type" value="Genomic_DNA"/>
</dbReference>
<dbReference type="Proteomes" id="UP000018745">
    <property type="component" value="Chromosome"/>
</dbReference>
<keyword evidence="2" id="KW-1185">Reference proteome</keyword>
<accession>A0ABM5P1D5</accession>